<dbReference type="Gene3D" id="3.40.525.10">
    <property type="entry name" value="CRAL-TRIO lipid binding domain"/>
    <property type="match status" value="1"/>
</dbReference>
<dbReference type="PANTHER" id="PTHR10174:SF216">
    <property type="entry name" value="CRAL-TRIO DOMAIN-CONTAINING PROTEIN-RELATED"/>
    <property type="match status" value="1"/>
</dbReference>
<dbReference type="PROSITE" id="PS50191">
    <property type="entry name" value="CRAL_TRIO"/>
    <property type="match status" value="1"/>
</dbReference>
<dbReference type="InterPro" id="IPR001251">
    <property type="entry name" value="CRAL-TRIO_dom"/>
</dbReference>
<sequence>MEIRPLSDALRKKAREEINENPETLVSNFNELREWLNEHPQLKSEIISDQWLVAFLCGSKHNLEKCKSKIERYYTLSTAAPEFYANRDPLDPQIQELLKLGLFLPLKKCASEDSPRIVIVRVGEVNKVHGSLSDICKIGLMIAEILLLEDDNFTICGEDLVTDLKDMGFGLLRQWTPAFARKLFMCFENALTIRMARINLLNAPIGMKTAVAIFKLFLKEKLKKRIYIYNEDYEEMFKCIPKSLLPKEYGGTEGTLQDLTDHWKNKVESYRSWYLRENLKD</sequence>
<dbReference type="CDD" id="cd00170">
    <property type="entry name" value="SEC14"/>
    <property type="match status" value="1"/>
</dbReference>
<dbReference type="Gene3D" id="1.20.5.1200">
    <property type="entry name" value="Alpha-tocopherol transfer"/>
    <property type="match status" value="1"/>
</dbReference>
<protein>
    <submittedName>
        <fullName evidence="3">Retinol-binding protein pinta-like isoform X1</fullName>
    </submittedName>
</protein>
<dbReference type="GO" id="GO:0016020">
    <property type="term" value="C:membrane"/>
    <property type="evidence" value="ECO:0007669"/>
    <property type="project" value="TreeGrafter"/>
</dbReference>
<dbReference type="OrthoDB" id="6682367at2759"/>
<dbReference type="Proteomes" id="UP000504629">
    <property type="component" value="Unplaced"/>
</dbReference>
<evidence type="ECO:0000259" key="1">
    <source>
        <dbReference type="PROSITE" id="PS50191"/>
    </source>
</evidence>
<organism evidence="2 3">
    <name type="scientific">Bombyx mandarina</name>
    <name type="common">Wild silk moth</name>
    <name type="synonym">Wild silkworm</name>
    <dbReference type="NCBI Taxonomy" id="7092"/>
    <lineage>
        <taxon>Eukaryota</taxon>
        <taxon>Metazoa</taxon>
        <taxon>Ecdysozoa</taxon>
        <taxon>Arthropoda</taxon>
        <taxon>Hexapoda</taxon>
        <taxon>Insecta</taxon>
        <taxon>Pterygota</taxon>
        <taxon>Neoptera</taxon>
        <taxon>Endopterygota</taxon>
        <taxon>Lepidoptera</taxon>
        <taxon>Glossata</taxon>
        <taxon>Ditrysia</taxon>
        <taxon>Bombycoidea</taxon>
        <taxon>Bombycidae</taxon>
        <taxon>Bombycinae</taxon>
        <taxon>Bombyx</taxon>
    </lineage>
</organism>
<dbReference type="AlphaFoldDB" id="A0A6J2KNS2"/>
<dbReference type="PANTHER" id="PTHR10174">
    <property type="entry name" value="ALPHA-TOCOPHEROL TRANSFER PROTEIN-RELATED"/>
    <property type="match status" value="1"/>
</dbReference>
<dbReference type="GeneID" id="114253332"/>
<dbReference type="SUPFAM" id="SSF46938">
    <property type="entry name" value="CRAL/TRIO N-terminal domain"/>
    <property type="match status" value="1"/>
</dbReference>
<dbReference type="Gene3D" id="1.10.8.20">
    <property type="entry name" value="N-terminal domain of phosphatidylinositol transfer protein sec14p"/>
    <property type="match status" value="1"/>
</dbReference>
<proteinExistence type="predicted"/>
<dbReference type="SUPFAM" id="SSF52087">
    <property type="entry name" value="CRAL/TRIO domain"/>
    <property type="match status" value="1"/>
</dbReference>
<evidence type="ECO:0000313" key="3">
    <source>
        <dbReference type="RefSeq" id="XP_028043976.1"/>
    </source>
</evidence>
<dbReference type="GO" id="GO:1902936">
    <property type="term" value="F:phosphatidylinositol bisphosphate binding"/>
    <property type="evidence" value="ECO:0007669"/>
    <property type="project" value="TreeGrafter"/>
</dbReference>
<reference evidence="3" key="1">
    <citation type="submission" date="2025-08" db="UniProtKB">
        <authorList>
            <consortium name="RefSeq"/>
        </authorList>
    </citation>
    <scope>IDENTIFICATION</scope>
    <source>
        <tissue evidence="3">Silk gland</tissue>
    </source>
</reference>
<name>A0A6J2KNS2_BOMMA</name>
<dbReference type="InterPro" id="IPR036865">
    <property type="entry name" value="CRAL-TRIO_dom_sf"/>
</dbReference>
<dbReference type="KEGG" id="bman:114253332"/>
<keyword evidence="2" id="KW-1185">Reference proteome</keyword>
<evidence type="ECO:0000313" key="2">
    <source>
        <dbReference type="Proteomes" id="UP000504629"/>
    </source>
</evidence>
<dbReference type="InterPro" id="IPR036273">
    <property type="entry name" value="CRAL/TRIO_N_dom_sf"/>
</dbReference>
<feature type="domain" description="CRAL-TRIO" evidence="1">
    <location>
        <begin position="91"/>
        <end position="257"/>
    </location>
</feature>
<dbReference type="RefSeq" id="XP_028043976.1">
    <property type="nucleotide sequence ID" value="XM_028188175.1"/>
</dbReference>
<dbReference type="Pfam" id="PF00650">
    <property type="entry name" value="CRAL_TRIO"/>
    <property type="match status" value="1"/>
</dbReference>
<gene>
    <name evidence="3" type="primary">LOC114253332</name>
</gene>
<accession>A0A6J2KNS2</accession>